<accession>A0A1Y6B7V9</accession>
<name>A0A1Y6B7V9_9PROT</name>
<reference evidence="8 9" key="1">
    <citation type="submission" date="2017-04" db="EMBL/GenBank/DDBJ databases">
        <authorList>
            <person name="Afonso C.L."/>
            <person name="Miller P.J."/>
            <person name="Scott M.A."/>
            <person name="Spackman E."/>
            <person name="Goraichik I."/>
            <person name="Dimitrov K.M."/>
            <person name="Suarez D.L."/>
            <person name="Swayne D.E."/>
        </authorList>
    </citation>
    <scope>NUCLEOTIDE SEQUENCE [LARGE SCALE GENOMIC DNA]</scope>
    <source>
        <strain evidence="8 9">USBA 355</strain>
    </source>
</reference>
<evidence type="ECO:0000256" key="1">
    <source>
        <dbReference type="ARBA" id="ARBA00004429"/>
    </source>
</evidence>
<dbReference type="Proteomes" id="UP000192917">
    <property type="component" value="Unassembled WGS sequence"/>
</dbReference>
<dbReference type="GO" id="GO:0015385">
    <property type="term" value="F:sodium:proton antiporter activity"/>
    <property type="evidence" value="ECO:0007669"/>
    <property type="project" value="UniProtKB-UniRule"/>
</dbReference>
<dbReference type="STRING" id="560819.SAMN05428998_10280"/>
<evidence type="ECO:0000256" key="2">
    <source>
        <dbReference type="ARBA" id="ARBA00022475"/>
    </source>
</evidence>
<feature type="transmembrane region" description="Helical" evidence="7">
    <location>
        <begin position="12"/>
        <end position="43"/>
    </location>
</feature>
<keyword evidence="4 7" id="KW-1133">Transmembrane helix</keyword>
<feature type="transmembrane region" description="Helical" evidence="7">
    <location>
        <begin position="179"/>
        <end position="201"/>
    </location>
</feature>
<protein>
    <recommendedName>
        <fullName evidence="6">Na+/H+ antiporter NhaA</fullName>
    </recommendedName>
</protein>
<feature type="transmembrane region" description="Helical" evidence="7">
    <location>
        <begin position="108"/>
        <end position="129"/>
    </location>
</feature>
<evidence type="ECO:0000256" key="4">
    <source>
        <dbReference type="ARBA" id="ARBA00022989"/>
    </source>
</evidence>
<dbReference type="InterPro" id="IPR004670">
    <property type="entry name" value="NhaA"/>
</dbReference>
<organism evidence="8 9">
    <name type="scientific">Tistlia consotensis USBA 355</name>
    <dbReference type="NCBI Taxonomy" id="560819"/>
    <lineage>
        <taxon>Bacteria</taxon>
        <taxon>Pseudomonadati</taxon>
        <taxon>Pseudomonadota</taxon>
        <taxon>Alphaproteobacteria</taxon>
        <taxon>Rhodospirillales</taxon>
        <taxon>Rhodovibrionaceae</taxon>
        <taxon>Tistlia</taxon>
    </lineage>
</organism>
<dbReference type="GO" id="GO:0005886">
    <property type="term" value="C:plasma membrane"/>
    <property type="evidence" value="ECO:0007669"/>
    <property type="project" value="UniProtKB-SubCell"/>
</dbReference>
<dbReference type="RefSeq" id="WP_085121162.1">
    <property type="nucleotide sequence ID" value="NZ_FWZX01000002.1"/>
</dbReference>
<sequence length="243" mass="25400">IFLLALAIIDDLGAIVIIALFYTSDLSVISLALAGLGIALMVLLNLRGVSRLAPYILLGIVIWVCVLKSGVHATLAGVAVALCIPIRARDLDGEQREPLGHLEHALHPWVAFCIMPLFAFGNAGISFAGMSFESFLEPVPLGIALGLFLGKQVGVFTFAWLAVKTGLSRLPQAVSWGQFYGVAILTGIGFTMSLFVGTLAFDDPQHGVGVRLGVLSGSLCAAVVGYLLVKSASAGRPVEADAA</sequence>
<comment type="subcellular location">
    <subcellularLocation>
        <location evidence="1">Cell inner membrane</location>
        <topology evidence="1">Multi-pass membrane protein</topology>
    </subcellularLocation>
</comment>
<proteinExistence type="predicted"/>
<dbReference type="Gene3D" id="1.20.1530.10">
    <property type="entry name" value="Na+/H+ antiporter like domain"/>
    <property type="match status" value="1"/>
</dbReference>
<feature type="transmembrane region" description="Helical" evidence="7">
    <location>
        <begin position="55"/>
        <end position="88"/>
    </location>
</feature>
<evidence type="ECO:0000256" key="3">
    <source>
        <dbReference type="ARBA" id="ARBA00022692"/>
    </source>
</evidence>
<dbReference type="GO" id="GO:0006885">
    <property type="term" value="P:regulation of pH"/>
    <property type="evidence" value="ECO:0007669"/>
    <property type="project" value="UniProtKB-UniRule"/>
</dbReference>
<evidence type="ECO:0000313" key="9">
    <source>
        <dbReference type="Proteomes" id="UP000192917"/>
    </source>
</evidence>
<dbReference type="EMBL" id="FWZX01000002">
    <property type="protein sequence ID" value="SME97519.1"/>
    <property type="molecule type" value="Genomic_DNA"/>
</dbReference>
<dbReference type="AlphaFoldDB" id="A0A1Y6B7V9"/>
<dbReference type="Pfam" id="PF06965">
    <property type="entry name" value="Na_H_antiport_1"/>
    <property type="match status" value="1"/>
</dbReference>
<keyword evidence="3 7" id="KW-0812">Transmembrane</keyword>
<evidence type="ECO:0000256" key="5">
    <source>
        <dbReference type="ARBA" id="ARBA00023136"/>
    </source>
</evidence>
<feature type="transmembrane region" description="Helical" evidence="7">
    <location>
        <begin position="141"/>
        <end position="163"/>
    </location>
</feature>
<evidence type="ECO:0000256" key="6">
    <source>
        <dbReference type="NCBIfam" id="TIGR00773"/>
    </source>
</evidence>
<keyword evidence="9" id="KW-1185">Reference proteome</keyword>
<feature type="transmembrane region" description="Helical" evidence="7">
    <location>
        <begin position="208"/>
        <end position="229"/>
    </location>
</feature>
<keyword evidence="2" id="KW-1003">Cell membrane</keyword>
<feature type="non-terminal residue" evidence="8">
    <location>
        <position position="1"/>
    </location>
</feature>
<dbReference type="InterPro" id="IPR023171">
    <property type="entry name" value="Na/H_antiporter_dom_sf"/>
</dbReference>
<evidence type="ECO:0000313" key="8">
    <source>
        <dbReference type="EMBL" id="SME97519.1"/>
    </source>
</evidence>
<dbReference type="PANTHER" id="PTHR30341:SF0">
    <property type="entry name" value="NA(+)_H(+) ANTIPORTER NHAA"/>
    <property type="match status" value="1"/>
</dbReference>
<gene>
    <name evidence="8" type="ORF">SAMN05428998_10280</name>
</gene>
<dbReference type="NCBIfam" id="TIGR00773">
    <property type="entry name" value="NhaA"/>
    <property type="match status" value="1"/>
</dbReference>
<keyword evidence="5 7" id="KW-0472">Membrane</keyword>
<dbReference type="PANTHER" id="PTHR30341">
    <property type="entry name" value="SODIUM ION/PROTON ANTIPORTER NHAA-RELATED"/>
    <property type="match status" value="1"/>
</dbReference>
<evidence type="ECO:0000256" key="7">
    <source>
        <dbReference type="SAM" id="Phobius"/>
    </source>
</evidence>